<keyword evidence="2" id="KW-1185">Reference proteome</keyword>
<evidence type="ECO:0000313" key="1">
    <source>
        <dbReference type="EMBL" id="PKU41124.1"/>
    </source>
</evidence>
<name>A0A2I0U4X2_LIMLA</name>
<dbReference type="EMBL" id="KZ506163">
    <property type="protein sequence ID" value="PKU41124.1"/>
    <property type="molecule type" value="Genomic_DNA"/>
</dbReference>
<dbReference type="PANTHER" id="PTHR33332">
    <property type="entry name" value="REVERSE TRANSCRIPTASE DOMAIN-CONTAINING PROTEIN"/>
    <property type="match status" value="1"/>
</dbReference>
<dbReference type="Proteomes" id="UP000233556">
    <property type="component" value="Unassembled WGS sequence"/>
</dbReference>
<evidence type="ECO:0000313" key="2">
    <source>
        <dbReference type="Proteomes" id="UP000233556"/>
    </source>
</evidence>
<reference evidence="2" key="1">
    <citation type="submission" date="2017-11" db="EMBL/GenBank/DDBJ databases">
        <authorList>
            <person name="Lima N.C."/>
            <person name="Parody-Merino A.M."/>
            <person name="Battley P.F."/>
            <person name="Fidler A.E."/>
            <person name="Prosdocimi F."/>
        </authorList>
    </citation>
    <scope>NUCLEOTIDE SEQUENCE [LARGE SCALE GENOMIC DNA]</scope>
</reference>
<protein>
    <recommendedName>
        <fullName evidence="3">Rna-directed dna polymerase from mobile element jockey-like</fullName>
    </recommendedName>
</protein>
<organism evidence="1 2">
    <name type="scientific">Limosa lapponica baueri</name>
    <dbReference type="NCBI Taxonomy" id="1758121"/>
    <lineage>
        <taxon>Eukaryota</taxon>
        <taxon>Metazoa</taxon>
        <taxon>Chordata</taxon>
        <taxon>Craniata</taxon>
        <taxon>Vertebrata</taxon>
        <taxon>Euteleostomi</taxon>
        <taxon>Archelosauria</taxon>
        <taxon>Archosauria</taxon>
        <taxon>Dinosauria</taxon>
        <taxon>Saurischia</taxon>
        <taxon>Theropoda</taxon>
        <taxon>Coelurosauria</taxon>
        <taxon>Aves</taxon>
        <taxon>Neognathae</taxon>
        <taxon>Neoaves</taxon>
        <taxon>Charadriiformes</taxon>
        <taxon>Scolopacidae</taxon>
        <taxon>Limosa</taxon>
    </lineage>
</organism>
<sequence length="242" mass="27118">MDLLVIHKEELVGDVMVDGSFGWDHDSVDLRAVKKAGSTVTTLTAGNWTFAYSGVGLGSWGRILMTAMKKASVMPIFKTGKKEDPGNDRPISLTSVPAKVLEQNLLETMSKDIKTHKGQEGIGLHRKNPSTDQYKLEADWLGISSAEKDLRIWVDNRLTMNQERNLVGRKATSILGCMQKRLSSRWKEVILPFAALGQLVSCLYNDILDTSEEKKMNKDFEFTGTLKHNWRDFAHTLFSSKA</sequence>
<dbReference type="OrthoDB" id="416454at2759"/>
<accession>A0A2I0U4X2</accession>
<reference evidence="2" key="2">
    <citation type="submission" date="2017-12" db="EMBL/GenBank/DDBJ databases">
        <title>Genome sequence of the Bar-tailed Godwit (Limosa lapponica baueri).</title>
        <authorList>
            <person name="Lima N.C.B."/>
            <person name="Parody-Merino A.M."/>
            <person name="Battley P.F."/>
            <person name="Fidler A.E."/>
            <person name="Prosdocimi F."/>
        </authorList>
    </citation>
    <scope>NUCLEOTIDE SEQUENCE [LARGE SCALE GENOMIC DNA]</scope>
</reference>
<dbReference type="AlphaFoldDB" id="A0A2I0U4X2"/>
<gene>
    <name evidence="1" type="ORF">llap_8575</name>
</gene>
<evidence type="ECO:0008006" key="3">
    <source>
        <dbReference type="Google" id="ProtNLM"/>
    </source>
</evidence>
<proteinExistence type="predicted"/>